<dbReference type="EMBL" id="AOJN01000068">
    <property type="protein sequence ID" value="ELZ49841.1"/>
    <property type="molecule type" value="Genomic_DNA"/>
</dbReference>
<dbReference type="Gene3D" id="3.90.320.10">
    <property type="match status" value="1"/>
</dbReference>
<sequence length="391" mass="44759">MLSEAITKDAFTDWYRERQIRQNLRDGQPWRHAPDTTKDAFTDWYRERQIRQNLRDGQPWRHAPDTLRDPERHSPHQLLQCQRKTYYKAKNTPVEDEPPAGIFWAGSRIEEDLIMPFLEDVALDTAADAYVQNSMWVEYEMATDQGALHIRGSTDPVICTEAGDPLLPTEIKTKRSLTQFDQADPTPDRRHKAQLHAYLHGLDQTVSHSLDMGLVIYVDRTQHDLLPVCVEFDSEFWTETVIDWAADQTTYRLSDELPPADPEQQWGCEYCSYRQRCGRDDDPFADTPATGVLPLTSYPRHAVVEALEAEGGADALTPTLAYQYPDLAAEAETDVYPWTCALCGEEYAWDWNELEWDGNPANPPMCPACTSGHWFAELAEGTPLWEDGLHE</sequence>
<reference evidence="2 3" key="2">
    <citation type="journal article" date="2014" name="PLoS Genet.">
        <title>Phylogenetically driven sequencing of extremely halophilic archaea reveals strategies for static and dynamic osmo-response.</title>
        <authorList>
            <person name="Becker E.A."/>
            <person name="Seitzer P.M."/>
            <person name="Tritt A."/>
            <person name="Larsen D."/>
            <person name="Krusor M."/>
            <person name="Yao A.I."/>
            <person name="Wu D."/>
            <person name="Madern D."/>
            <person name="Eisen J.A."/>
            <person name="Darling A.E."/>
            <person name="Facciotti M.T."/>
        </authorList>
    </citation>
    <scope>NUCLEOTIDE SEQUENCE [LARGE SCALE GENOMIC DNA]</scope>
    <source>
        <strain evidence="2 3">JCM 10118</strain>
    </source>
</reference>
<evidence type="ECO:0000313" key="2">
    <source>
        <dbReference type="EMBL" id="ELZ49841.1"/>
    </source>
</evidence>
<dbReference type="InterPro" id="IPR011604">
    <property type="entry name" value="PDDEXK-like_dom_sf"/>
</dbReference>
<dbReference type="InterPro" id="IPR038726">
    <property type="entry name" value="PDDEXK_AddAB-type"/>
</dbReference>
<gene>
    <name evidence="2" type="ORF">C466_15714</name>
</gene>
<evidence type="ECO:0000313" key="3">
    <source>
        <dbReference type="Proteomes" id="UP000011614"/>
    </source>
</evidence>
<accession>M0EPV6</accession>
<dbReference type="Proteomes" id="UP000011614">
    <property type="component" value="Unassembled WGS sequence"/>
</dbReference>
<comment type="caution">
    <text evidence="2">The sequence shown here is derived from an EMBL/GenBank/DDBJ whole genome shotgun (WGS) entry which is preliminary data.</text>
</comment>
<dbReference type="AlphaFoldDB" id="M0EPV6"/>
<protein>
    <recommendedName>
        <fullName evidence="1">PD-(D/E)XK endonuclease-like domain-containing protein</fullName>
    </recommendedName>
</protein>
<feature type="domain" description="PD-(D/E)XK endonuclease-like" evidence="1">
    <location>
        <begin position="132"/>
        <end position="277"/>
    </location>
</feature>
<organism evidence="2 3">
    <name type="scientific">Halorubrum distributum JCM 10118</name>
    <dbReference type="NCBI Taxonomy" id="1227468"/>
    <lineage>
        <taxon>Archaea</taxon>
        <taxon>Methanobacteriati</taxon>
        <taxon>Methanobacteriota</taxon>
        <taxon>Stenosarchaea group</taxon>
        <taxon>Halobacteria</taxon>
        <taxon>Halobacteriales</taxon>
        <taxon>Haloferacaceae</taxon>
        <taxon>Halorubrum</taxon>
        <taxon>Halorubrum distributum group</taxon>
    </lineage>
</organism>
<proteinExistence type="predicted"/>
<name>M0EPV6_9EURY</name>
<dbReference type="Pfam" id="PF12705">
    <property type="entry name" value="PDDEXK_1"/>
    <property type="match status" value="1"/>
</dbReference>
<reference evidence="3" key="1">
    <citation type="submission" date="2012-11" db="EMBL/GenBank/DDBJ databases">
        <authorList>
            <person name="Becker E.A."/>
            <person name="Seitzer P."/>
            <person name="Tritt A."/>
            <person name="Larsen D."/>
            <person name="Yao A."/>
            <person name="Wu D."/>
            <person name="Darling A."/>
            <person name="Eisen J.A."/>
            <person name="Facciotti M.T."/>
        </authorList>
    </citation>
    <scope>NUCLEOTIDE SEQUENCE [LARGE SCALE GENOMIC DNA]</scope>
    <source>
        <strain evidence="3">JCM 10118</strain>
    </source>
</reference>
<evidence type="ECO:0000259" key="1">
    <source>
        <dbReference type="Pfam" id="PF12705"/>
    </source>
</evidence>